<comment type="caution">
    <text evidence="1">The sequence shown here is derived from an EMBL/GenBank/DDBJ whole genome shotgun (WGS) entry which is preliminary data.</text>
</comment>
<evidence type="ECO:0008006" key="3">
    <source>
        <dbReference type="Google" id="ProtNLM"/>
    </source>
</evidence>
<proteinExistence type="predicted"/>
<reference evidence="1" key="1">
    <citation type="submission" date="2023-07" db="EMBL/GenBank/DDBJ databases">
        <authorList>
            <person name="Kim M.K."/>
        </authorList>
    </citation>
    <scope>NUCLEOTIDE SEQUENCE</scope>
    <source>
        <strain evidence="1">ASUV-10-1</strain>
    </source>
</reference>
<dbReference type="RefSeq" id="WP_305004895.1">
    <property type="nucleotide sequence ID" value="NZ_JAUQSY010000002.1"/>
</dbReference>
<gene>
    <name evidence="1" type="ORF">Q5H93_02450</name>
</gene>
<accession>A0ABT9B5N6</accession>
<protein>
    <recommendedName>
        <fullName evidence="3">Restriction endonuclease subunit R</fullName>
    </recommendedName>
</protein>
<dbReference type="EMBL" id="JAUQSY010000002">
    <property type="protein sequence ID" value="MDO7873577.1"/>
    <property type="molecule type" value="Genomic_DNA"/>
</dbReference>
<organism evidence="1 2">
    <name type="scientific">Hymenobacter aranciens</name>
    <dbReference type="NCBI Taxonomy" id="3063996"/>
    <lineage>
        <taxon>Bacteria</taxon>
        <taxon>Pseudomonadati</taxon>
        <taxon>Bacteroidota</taxon>
        <taxon>Cytophagia</taxon>
        <taxon>Cytophagales</taxon>
        <taxon>Hymenobacteraceae</taxon>
        <taxon>Hymenobacter</taxon>
    </lineage>
</organism>
<keyword evidence="2" id="KW-1185">Reference proteome</keyword>
<evidence type="ECO:0000313" key="2">
    <source>
        <dbReference type="Proteomes" id="UP001176429"/>
    </source>
</evidence>
<evidence type="ECO:0000313" key="1">
    <source>
        <dbReference type="EMBL" id="MDO7873577.1"/>
    </source>
</evidence>
<dbReference type="Proteomes" id="UP001176429">
    <property type="component" value="Unassembled WGS sequence"/>
</dbReference>
<name>A0ABT9B5N6_9BACT</name>
<sequence length="207" mass="23383">MAYSDFTLYDLRQQFGAHFRAEMLFPNVAPIQPSDWLQQALKMGEGIGFNSEKSRSERLVTPVLLELCERNNRSFSIYSGMNLDVDPARGLRGECDFIFSYSRIQDFVTAPIFCIAEAKKQDLELGTLQCAAQLIAARRLNEFEGNPTQPLYGCSTTGVEWRFLKYEGTEFVLDENRYYLAQLPALLGALQAIVDATKAKDIPSLSR</sequence>